<evidence type="ECO:0000256" key="2">
    <source>
        <dbReference type="ARBA" id="ARBA00006386"/>
    </source>
</evidence>
<feature type="transmembrane region" description="Helical" evidence="7">
    <location>
        <begin position="139"/>
        <end position="163"/>
    </location>
</feature>
<keyword evidence="3" id="KW-1003">Cell membrane</keyword>
<dbReference type="PANTHER" id="PTHR34184">
    <property type="entry name" value="UPF0718 PROTEIN YCGR"/>
    <property type="match status" value="1"/>
</dbReference>
<feature type="transmembrane region" description="Helical" evidence="7">
    <location>
        <begin position="336"/>
        <end position="355"/>
    </location>
</feature>
<evidence type="ECO:0000256" key="7">
    <source>
        <dbReference type="SAM" id="Phobius"/>
    </source>
</evidence>
<evidence type="ECO:0000313" key="8">
    <source>
        <dbReference type="EMBL" id="SFG14490.1"/>
    </source>
</evidence>
<reference evidence="9" key="1">
    <citation type="submission" date="2016-10" db="EMBL/GenBank/DDBJ databases">
        <authorList>
            <person name="Varghese N."/>
            <person name="Submissions S."/>
        </authorList>
    </citation>
    <scope>NUCLEOTIDE SEQUENCE [LARGE SCALE GENOMIC DNA]</scope>
    <source>
        <strain evidence="9">DSM 17038</strain>
    </source>
</reference>
<evidence type="ECO:0000313" key="9">
    <source>
        <dbReference type="Proteomes" id="UP000199337"/>
    </source>
</evidence>
<dbReference type="InterPro" id="IPR052923">
    <property type="entry name" value="UPF0718"/>
</dbReference>
<comment type="subcellular location">
    <subcellularLocation>
        <location evidence="1">Cell membrane</location>
        <topology evidence="1">Multi-pass membrane protein</topology>
    </subcellularLocation>
</comment>
<dbReference type="Pfam" id="PF03773">
    <property type="entry name" value="ArsP_1"/>
    <property type="match status" value="1"/>
</dbReference>
<proteinExistence type="inferred from homology"/>
<evidence type="ECO:0000256" key="4">
    <source>
        <dbReference type="ARBA" id="ARBA00022692"/>
    </source>
</evidence>
<keyword evidence="6 7" id="KW-0472">Membrane</keyword>
<comment type="similarity">
    <text evidence="2">Belongs to the UPF0718 family.</text>
</comment>
<organism evidence="8 9">
    <name type="scientific">Desulfotruncus arcticus DSM 17038</name>
    <dbReference type="NCBI Taxonomy" id="1121424"/>
    <lineage>
        <taxon>Bacteria</taxon>
        <taxon>Bacillati</taxon>
        <taxon>Bacillota</taxon>
        <taxon>Clostridia</taxon>
        <taxon>Eubacteriales</taxon>
        <taxon>Desulfallaceae</taxon>
        <taxon>Desulfotruncus</taxon>
    </lineage>
</organism>
<dbReference type="GO" id="GO:0005886">
    <property type="term" value="C:plasma membrane"/>
    <property type="evidence" value="ECO:0007669"/>
    <property type="project" value="UniProtKB-SubCell"/>
</dbReference>
<feature type="transmembrane region" description="Helical" evidence="7">
    <location>
        <begin position="63"/>
        <end position="86"/>
    </location>
</feature>
<dbReference type="Proteomes" id="UP000199337">
    <property type="component" value="Unassembled WGS sequence"/>
</dbReference>
<dbReference type="PANTHER" id="PTHR34184:SF4">
    <property type="entry name" value="UPF0718 PROTEIN YCGR"/>
    <property type="match status" value="1"/>
</dbReference>
<dbReference type="InterPro" id="IPR005524">
    <property type="entry name" value="DUF318"/>
</dbReference>
<feature type="transmembrane region" description="Helical" evidence="7">
    <location>
        <begin position="21"/>
        <end position="43"/>
    </location>
</feature>
<gene>
    <name evidence="8" type="ORF">SAMN05660649_00860</name>
</gene>
<keyword evidence="9" id="KW-1185">Reference proteome</keyword>
<sequence>MGERGEMGLRVLILNVKKIAVSFLMLSLGIYIAWHLAKFLTAAVHLNNTGMNIAWSDLLNFKIIFLSIIIEALPFILIGVFVSAVLQNFVSEETIRRILPRNKMANLLLASFLGIIFPVCECGIVPITRRLISKGVPLYSAVTFMLAAPIINPVVASSTAVAFSAAPPMVWFRLGLAFFVSFVAGLLLSFWFDSRELKGGALQSLCGCGCTHDHHNYNYHARPTMATKLINTFQNACDEFFDMGKYLIMGASLAALVQTFVSRDIILHIGQNSLSSIAAMMTFAFGVSVCSSADAFIAASFAGNFTTGSLLAFMVFGPMIDMKNILMMLSAFKTRFVLALVVIIALLVIGSTYLINYMSTGGMG</sequence>
<dbReference type="EMBL" id="FOOX01000002">
    <property type="protein sequence ID" value="SFG14490.1"/>
    <property type="molecule type" value="Genomic_DNA"/>
</dbReference>
<evidence type="ECO:0000256" key="3">
    <source>
        <dbReference type="ARBA" id="ARBA00022475"/>
    </source>
</evidence>
<evidence type="ECO:0000256" key="5">
    <source>
        <dbReference type="ARBA" id="ARBA00022989"/>
    </source>
</evidence>
<protein>
    <recommendedName>
        <fullName evidence="10">Permease</fullName>
    </recommendedName>
</protein>
<evidence type="ECO:0000256" key="1">
    <source>
        <dbReference type="ARBA" id="ARBA00004651"/>
    </source>
</evidence>
<dbReference type="STRING" id="341036.SAMN05660649_00860"/>
<keyword evidence="4 7" id="KW-0812">Transmembrane</keyword>
<evidence type="ECO:0000256" key="6">
    <source>
        <dbReference type="ARBA" id="ARBA00023136"/>
    </source>
</evidence>
<dbReference type="AlphaFoldDB" id="A0A1I2PG25"/>
<name>A0A1I2PG25_9FIRM</name>
<keyword evidence="5 7" id="KW-1133">Transmembrane helix</keyword>
<accession>A0A1I2PG25</accession>
<feature type="transmembrane region" description="Helical" evidence="7">
    <location>
        <begin position="107"/>
        <end position="127"/>
    </location>
</feature>
<feature type="transmembrane region" description="Helical" evidence="7">
    <location>
        <begin position="295"/>
        <end position="316"/>
    </location>
</feature>
<evidence type="ECO:0008006" key="10">
    <source>
        <dbReference type="Google" id="ProtNLM"/>
    </source>
</evidence>
<feature type="transmembrane region" description="Helical" evidence="7">
    <location>
        <begin position="170"/>
        <end position="192"/>
    </location>
</feature>